<proteinExistence type="predicted"/>
<evidence type="ECO:0000313" key="2">
    <source>
        <dbReference type="EMBL" id="QJA82550.1"/>
    </source>
</evidence>
<dbReference type="Gene3D" id="3.40.50.2000">
    <property type="entry name" value="Glycogen Phosphorylase B"/>
    <property type="match status" value="1"/>
</dbReference>
<organism evidence="1">
    <name type="scientific">viral metagenome</name>
    <dbReference type="NCBI Taxonomy" id="1070528"/>
    <lineage>
        <taxon>unclassified sequences</taxon>
        <taxon>metagenomes</taxon>
        <taxon>organismal metagenomes</taxon>
    </lineage>
</organism>
<accession>A0A6M3IWI8</accession>
<dbReference type="EMBL" id="MT142490">
    <property type="protein sequence ID" value="QJA82550.1"/>
    <property type="molecule type" value="Genomic_DNA"/>
</dbReference>
<keyword evidence="1" id="KW-0808">Transferase</keyword>
<sequence length="437" mass="49483">MSGSKSAQNMRIIYLYADSQHEWNCSEWRCHKLANAINWNNEQRPKEFPHTAKMLLLPSALDIHHPKVQDMVGAGDVIVFQRNVLSEAIWRAMDYWRALNRVVLVDLDDHYPNIPASNPAFAHWHLNGLNLDPPAIERLRIGLRDHADALISPSKVILEDWDETVPGYYWPNYPSLLEYGDLKQKVTGGPDPIFVPEKDNLKVGLREGEDGALIEGDIIIGWGGSLSHVDSFKYSGVIEGMRRLMLENPKVKFKFCGHETRLDFLMSELPEGAVIRQPGVAPTQWPMVLQGFDIGIAPMDMRLVDSVVKEEPGGPKYSYDERRSWLKLVEYLCAGVPFVATRCASYAELGRHGKLVDNMPDDWYAGLKSRVDSIALFKEEAWKARRWALKRLTIENNADRLIALYDRIGKDTQVRKGAARLPDVLYVTGGHQNGSAQ</sequence>
<name>A0A6M3IWI8_9ZZZZ</name>
<dbReference type="SUPFAM" id="SSF53756">
    <property type="entry name" value="UDP-Glycosyltransferase/glycogen phosphorylase"/>
    <property type="match status" value="1"/>
</dbReference>
<gene>
    <name evidence="2" type="ORF">MM415A00400_0023</name>
    <name evidence="1" type="ORF">MM415B01011_0027</name>
</gene>
<dbReference type="EMBL" id="MT141427">
    <property type="protein sequence ID" value="QJA60992.1"/>
    <property type="molecule type" value="Genomic_DNA"/>
</dbReference>
<dbReference type="AlphaFoldDB" id="A0A6M3IWI8"/>
<protein>
    <submittedName>
        <fullName evidence="1">Putative glycosyltransferase</fullName>
    </submittedName>
</protein>
<evidence type="ECO:0000313" key="1">
    <source>
        <dbReference type="EMBL" id="QJA60992.1"/>
    </source>
</evidence>
<reference evidence="1" key="1">
    <citation type="submission" date="2020-03" db="EMBL/GenBank/DDBJ databases">
        <title>The deep terrestrial virosphere.</title>
        <authorList>
            <person name="Holmfeldt K."/>
            <person name="Nilsson E."/>
            <person name="Simone D."/>
            <person name="Lopez-Fernandez M."/>
            <person name="Wu X."/>
            <person name="de Brujin I."/>
            <person name="Lundin D."/>
            <person name="Andersson A."/>
            <person name="Bertilsson S."/>
            <person name="Dopson M."/>
        </authorList>
    </citation>
    <scope>NUCLEOTIDE SEQUENCE</scope>
    <source>
        <strain evidence="2">MM415A00400</strain>
        <strain evidence="1">MM415B01011</strain>
    </source>
</reference>
<dbReference type="GO" id="GO:0016740">
    <property type="term" value="F:transferase activity"/>
    <property type="evidence" value="ECO:0007669"/>
    <property type="project" value="UniProtKB-KW"/>
</dbReference>